<accession>C6HXA4</accession>
<dbReference type="AlphaFoldDB" id="C6HXA4"/>
<evidence type="ECO:0000313" key="4">
    <source>
        <dbReference type="Proteomes" id="UP000009374"/>
    </source>
</evidence>
<feature type="chain" id="PRO_5002966178" evidence="2">
    <location>
        <begin position="36"/>
        <end position="668"/>
    </location>
</feature>
<sequence>MTSILNGSVASMKWRRFTATLACFLGSAVFSFCLADRSAAAPPPIASPIPALSSGVVETTARARDVVNILKTFYPPVEGHVTEIGPGGQVTLDHGEDVGFYPGTMVMIYRPGPAFRDFYTGIVIGHREEKVGWVEVRSVESNSSRGIFRGTGTVRSGDGYRLPASLVRIALVPASRYADLAVMSHLTRAIGESGRFTVVDPFRVDLAMRKMGKGSLKDPAYRVALAKNLGAQGLVLVDTTLLGDQVVIDLDVDGAITGEKAFTLHTILEGVHPLSGSLTGGSLLAGASPDLHAAKLPPLSVPVRTVKIPLIPFFLGEGRLIPGTGPVTVLSDGRRIIVGTIGSNRIRTHYRESDARVPGNRHVFISVGPVIPPDKDHPGVEQVAVTNIVGGSPDSYVLDYDGKTFRRIAKHLPWYIRIVRLSDGKSRLIAQRMGVNKAFLGRIHFLRWKLDHFEKGAAVPWPKVITLLGTQPVRTGTQDAFLKIASDNHLEYYDSRGDLRFKSPIFLGGYSNHFVFGRPHALLPVQSRSVRVKGRILILTPDKDAGRPVAIVYKNIPMSSGFGNFQGFQYGQVYFYRWTGVNWVLLGELTRVKNFIRDIAIVADRKTGQPLLEVGTEPVFNFMNIQNLIVKEGSVLFFALPKEVRQALEPSGKSPALTNRPEGSRTGR</sequence>
<dbReference type="EMBL" id="GG693873">
    <property type="protein sequence ID" value="EES52656.1"/>
    <property type="molecule type" value="Genomic_DNA"/>
</dbReference>
<proteinExistence type="predicted"/>
<dbReference type="Proteomes" id="UP000009374">
    <property type="component" value="Unassembled WGS sequence"/>
</dbReference>
<evidence type="ECO:0000313" key="3">
    <source>
        <dbReference type="EMBL" id="EES52656.1"/>
    </source>
</evidence>
<keyword evidence="4" id="KW-1185">Reference proteome</keyword>
<protein>
    <submittedName>
        <fullName evidence="3">Uncharacterized protein</fullName>
    </submittedName>
</protein>
<evidence type="ECO:0000256" key="1">
    <source>
        <dbReference type="SAM" id="MobiDB-lite"/>
    </source>
</evidence>
<feature type="region of interest" description="Disordered" evidence="1">
    <location>
        <begin position="648"/>
        <end position="668"/>
    </location>
</feature>
<keyword evidence="2" id="KW-0732">Signal</keyword>
<organism evidence="3 4">
    <name type="scientific">Leptospirillum ferrodiazotrophum</name>
    <dbReference type="NCBI Taxonomy" id="412449"/>
    <lineage>
        <taxon>Bacteria</taxon>
        <taxon>Pseudomonadati</taxon>
        <taxon>Nitrospirota</taxon>
        <taxon>Nitrospiria</taxon>
        <taxon>Nitrospirales</taxon>
        <taxon>Nitrospiraceae</taxon>
        <taxon>Leptospirillum</taxon>
    </lineage>
</organism>
<feature type="signal peptide" evidence="2">
    <location>
        <begin position="1"/>
        <end position="35"/>
    </location>
</feature>
<reference evidence="3 4" key="1">
    <citation type="journal article" date="2009" name="Appl. Environ. Microbiol.">
        <title>Community genomic and proteomic analyses of chemoautotrophic iron-oxidizing "Leptospirillum rubarum" (Group II) and "Leptospirillum ferrodiazotrophum" (Group III) bacteria in acid mine drainage biofilms.</title>
        <authorList>
            <person name="Goltsman D.S."/>
            <person name="Denef V.J."/>
            <person name="Singer S.W."/>
            <person name="VerBerkmoes N.C."/>
            <person name="Lefsrud M."/>
            <person name="Mueller R.S."/>
            <person name="Dick G.J."/>
            <person name="Sun C.L."/>
            <person name="Wheeler K.E."/>
            <person name="Zemla A."/>
            <person name="Baker B.J."/>
            <person name="Hauser L."/>
            <person name="Land M."/>
            <person name="Shah M.B."/>
            <person name="Thelen M.P."/>
            <person name="Hettich R.L."/>
            <person name="Banfield J.F."/>
        </authorList>
    </citation>
    <scope>NUCLEOTIDE SEQUENCE [LARGE SCALE GENOMIC DNA]</scope>
</reference>
<name>C6HXA4_9BACT</name>
<gene>
    <name evidence="3" type="ORF">UBAL3_92050027</name>
</gene>
<evidence type="ECO:0000256" key="2">
    <source>
        <dbReference type="SAM" id="SignalP"/>
    </source>
</evidence>